<gene>
    <name evidence="1" type="ORF">SAMN05443529_1525</name>
</gene>
<sequence length="186" mass="21360">MQKICRVVLVLKVPSAAGSSLDFRTKLEDINYAITQFNKRFEGFKQVKLLAVKNQELEFLLSIEVEDKSVIPNARDLSAFSKRLYHDRSWSIYSRENAKLFTATVFEDVTEEYAEHFENLPDIPKNLTKTVANDVSRDINTQMNDQQAIEAFEALLKIQNIGDENKRSTRKKSIIEIKSILLSTLS</sequence>
<proteinExistence type="predicted"/>
<dbReference type="Proteomes" id="UP000198656">
    <property type="component" value="Unassembled WGS sequence"/>
</dbReference>
<evidence type="ECO:0000313" key="1">
    <source>
        <dbReference type="EMBL" id="SDI57386.1"/>
    </source>
</evidence>
<keyword evidence="2" id="KW-1185">Reference proteome</keyword>
<name>A0A1G8LNY3_9FIRM</name>
<dbReference type="EMBL" id="FNCP01000052">
    <property type="protein sequence ID" value="SDI57386.1"/>
    <property type="molecule type" value="Genomic_DNA"/>
</dbReference>
<dbReference type="RefSeq" id="WP_092335839.1">
    <property type="nucleotide sequence ID" value="NZ_FNCP01000052.1"/>
</dbReference>
<organism evidence="1 2">
    <name type="scientific">Desulfosporosinus hippei DSM 8344</name>
    <dbReference type="NCBI Taxonomy" id="1121419"/>
    <lineage>
        <taxon>Bacteria</taxon>
        <taxon>Bacillati</taxon>
        <taxon>Bacillota</taxon>
        <taxon>Clostridia</taxon>
        <taxon>Eubacteriales</taxon>
        <taxon>Desulfitobacteriaceae</taxon>
        <taxon>Desulfosporosinus</taxon>
    </lineage>
</organism>
<dbReference type="OrthoDB" id="9780310at2"/>
<dbReference type="AlphaFoldDB" id="A0A1G8LNY3"/>
<accession>A0A1G8LNY3</accession>
<protein>
    <submittedName>
        <fullName evidence="1">Uncharacterized protein</fullName>
    </submittedName>
</protein>
<evidence type="ECO:0000313" key="2">
    <source>
        <dbReference type="Proteomes" id="UP000198656"/>
    </source>
</evidence>
<reference evidence="2" key="1">
    <citation type="submission" date="2016-10" db="EMBL/GenBank/DDBJ databases">
        <authorList>
            <person name="Varghese N."/>
            <person name="Submissions S."/>
        </authorList>
    </citation>
    <scope>NUCLEOTIDE SEQUENCE [LARGE SCALE GENOMIC DNA]</scope>
    <source>
        <strain evidence="2">DSM 8344</strain>
    </source>
</reference>